<evidence type="ECO:0000256" key="1">
    <source>
        <dbReference type="ARBA" id="ARBA00022553"/>
    </source>
</evidence>
<dbReference type="InterPro" id="IPR011006">
    <property type="entry name" value="CheY-like_superfamily"/>
</dbReference>
<dbReference type="Gene3D" id="1.10.287.130">
    <property type="match status" value="1"/>
</dbReference>
<keyword evidence="6" id="KW-0418">Kinase</keyword>
<evidence type="ECO:0000256" key="2">
    <source>
        <dbReference type="PROSITE-ProRule" id="PRU00169"/>
    </source>
</evidence>
<name>A0A4R8M533_9BACT</name>
<sequence>MAPFSGQTQGGSAPDEPQRRIPELEEALRRAEDSSRNKSAFIANLSHEIRTPLNSIIGVANLFQGTRLDLEQKKFVEMLSTSARDLHRLVEELLDLSLIETGRLTLQSEPFPVRSNCSRTIRPLAVSIQERRLSLELQVDPAVPEYLRGDSARMSQILRNMVTNAIAFTPKGTIRVRVFLEEETESSANLHVTAGHPDGGTGAEKRRDTDYSNMERKDFSASFQGAGMGLLIARGIAEAMGGKLWTEFSGSGDRIIHFRASLGKIPSGEALPGKEEKSGKEIPAAAAPLPAEISILVVDDNRFNRSLARTILRKMGGPGWRVSLAESGSEALQLMEEQHFDLVFMDVQMPEMDGLECTRLVRKKETGRDRRSVIIAMTAYAMEGDRRMCLDAGMDDYIAKPVEAEELRTVISRNLA</sequence>
<dbReference type="SMART" id="SM00387">
    <property type="entry name" value="HATPase_c"/>
    <property type="match status" value="1"/>
</dbReference>
<dbReference type="PROSITE" id="PS50109">
    <property type="entry name" value="HIS_KIN"/>
    <property type="match status" value="1"/>
</dbReference>
<dbReference type="InterPro" id="IPR003594">
    <property type="entry name" value="HATPase_dom"/>
</dbReference>
<dbReference type="SUPFAM" id="SSF55874">
    <property type="entry name" value="ATPase domain of HSP90 chaperone/DNA topoisomerase II/histidine kinase"/>
    <property type="match status" value="1"/>
</dbReference>
<dbReference type="Pfam" id="PF02518">
    <property type="entry name" value="HATPase_c"/>
    <property type="match status" value="1"/>
</dbReference>
<dbReference type="Gene3D" id="3.40.50.2300">
    <property type="match status" value="1"/>
</dbReference>
<dbReference type="InterPro" id="IPR003661">
    <property type="entry name" value="HisK_dim/P_dom"/>
</dbReference>
<dbReference type="InterPro" id="IPR005467">
    <property type="entry name" value="His_kinase_dom"/>
</dbReference>
<dbReference type="RefSeq" id="WP_133958952.1">
    <property type="nucleotide sequence ID" value="NZ_SORI01000023.1"/>
</dbReference>
<dbReference type="PROSITE" id="PS50110">
    <property type="entry name" value="RESPONSE_REGULATORY"/>
    <property type="match status" value="1"/>
</dbReference>
<dbReference type="SUPFAM" id="SSF52172">
    <property type="entry name" value="CheY-like"/>
    <property type="match status" value="1"/>
</dbReference>
<feature type="region of interest" description="Disordered" evidence="3">
    <location>
        <begin position="189"/>
        <end position="211"/>
    </location>
</feature>
<reference evidence="6 7" key="1">
    <citation type="submission" date="2019-03" db="EMBL/GenBank/DDBJ databases">
        <title>Genomic Encyclopedia of Type Strains, Phase IV (KMG-IV): sequencing the most valuable type-strain genomes for metagenomic binning, comparative biology and taxonomic classification.</title>
        <authorList>
            <person name="Goeker M."/>
        </authorList>
    </citation>
    <scope>NUCLEOTIDE SEQUENCE [LARGE SCALE GENOMIC DNA]</scope>
    <source>
        <strain evidence="6 7">DSM 25964</strain>
    </source>
</reference>
<evidence type="ECO:0000259" key="4">
    <source>
        <dbReference type="PROSITE" id="PS50109"/>
    </source>
</evidence>
<feature type="compositionally biased region" description="Polar residues" evidence="3">
    <location>
        <begin position="1"/>
        <end position="11"/>
    </location>
</feature>
<keyword evidence="1 2" id="KW-0597">Phosphoprotein</keyword>
<dbReference type="InterPro" id="IPR036890">
    <property type="entry name" value="HATPase_C_sf"/>
</dbReference>
<feature type="domain" description="Response regulatory" evidence="5">
    <location>
        <begin position="294"/>
        <end position="415"/>
    </location>
</feature>
<dbReference type="OrthoDB" id="187at2"/>
<dbReference type="SMART" id="SM00448">
    <property type="entry name" value="REC"/>
    <property type="match status" value="1"/>
</dbReference>
<feature type="modified residue" description="4-aspartylphosphate" evidence="2">
    <location>
        <position position="346"/>
    </location>
</feature>
<dbReference type="PANTHER" id="PTHR45339:SF5">
    <property type="entry name" value="HISTIDINE KINASE"/>
    <property type="match status" value="1"/>
</dbReference>
<feature type="region of interest" description="Disordered" evidence="3">
    <location>
        <begin position="1"/>
        <end position="21"/>
    </location>
</feature>
<comment type="caution">
    <text evidence="6">The sequence shown here is derived from an EMBL/GenBank/DDBJ whole genome shotgun (WGS) entry which is preliminary data.</text>
</comment>
<dbReference type="EMBL" id="SORI01000023">
    <property type="protein sequence ID" value="TDY55421.1"/>
    <property type="molecule type" value="Genomic_DNA"/>
</dbReference>
<evidence type="ECO:0000259" key="5">
    <source>
        <dbReference type="PROSITE" id="PS50110"/>
    </source>
</evidence>
<dbReference type="Proteomes" id="UP000295066">
    <property type="component" value="Unassembled WGS sequence"/>
</dbReference>
<accession>A0A4R8M533</accession>
<organism evidence="6 7">
    <name type="scientific">Aminivibrio pyruvatiphilus</name>
    <dbReference type="NCBI Taxonomy" id="1005740"/>
    <lineage>
        <taxon>Bacteria</taxon>
        <taxon>Thermotogati</taxon>
        <taxon>Synergistota</taxon>
        <taxon>Synergistia</taxon>
        <taxon>Synergistales</taxon>
        <taxon>Aminobacteriaceae</taxon>
        <taxon>Aminivibrio</taxon>
    </lineage>
</organism>
<dbReference type="Pfam" id="PF00072">
    <property type="entry name" value="Response_reg"/>
    <property type="match status" value="1"/>
</dbReference>
<dbReference type="Pfam" id="PF00512">
    <property type="entry name" value="HisKA"/>
    <property type="match status" value="1"/>
</dbReference>
<evidence type="ECO:0000313" key="6">
    <source>
        <dbReference type="EMBL" id="TDY55421.1"/>
    </source>
</evidence>
<protein>
    <submittedName>
        <fullName evidence="6">Histidine kinase/DNA gyrase B/HSP90-like ATPase</fullName>
    </submittedName>
</protein>
<dbReference type="PANTHER" id="PTHR45339">
    <property type="entry name" value="HYBRID SIGNAL TRANSDUCTION HISTIDINE KINASE J"/>
    <property type="match status" value="1"/>
</dbReference>
<dbReference type="InterPro" id="IPR001789">
    <property type="entry name" value="Sig_transdc_resp-reg_receiver"/>
</dbReference>
<dbReference type="InterPro" id="IPR036097">
    <property type="entry name" value="HisK_dim/P_sf"/>
</dbReference>
<dbReference type="GO" id="GO:0000155">
    <property type="term" value="F:phosphorelay sensor kinase activity"/>
    <property type="evidence" value="ECO:0007669"/>
    <property type="project" value="InterPro"/>
</dbReference>
<dbReference type="CDD" id="cd00082">
    <property type="entry name" value="HisKA"/>
    <property type="match status" value="1"/>
</dbReference>
<dbReference type="SUPFAM" id="SSF47384">
    <property type="entry name" value="Homodimeric domain of signal transducing histidine kinase"/>
    <property type="match status" value="1"/>
</dbReference>
<dbReference type="SMART" id="SM00388">
    <property type="entry name" value="HisKA"/>
    <property type="match status" value="1"/>
</dbReference>
<dbReference type="Gene3D" id="3.30.565.10">
    <property type="entry name" value="Histidine kinase-like ATPase, C-terminal domain"/>
    <property type="match status" value="1"/>
</dbReference>
<feature type="domain" description="Histidine kinase" evidence="4">
    <location>
        <begin position="44"/>
        <end position="244"/>
    </location>
</feature>
<evidence type="ECO:0000313" key="7">
    <source>
        <dbReference type="Proteomes" id="UP000295066"/>
    </source>
</evidence>
<gene>
    <name evidence="6" type="ORF">C8D99_12326</name>
</gene>
<keyword evidence="6" id="KW-0808">Transferase</keyword>
<proteinExistence type="predicted"/>
<keyword evidence="7" id="KW-1185">Reference proteome</keyword>
<dbReference type="CDD" id="cd17546">
    <property type="entry name" value="REC_hyHK_CKI1_RcsC-like"/>
    <property type="match status" value="1"/>
</dbReference>
<evidence type="ECO:0000256" key="3">
    <source>
        <dbReference type="SAM" id="MobiDB-lite"/>
    </source>
</evidence>
<dbReference type="AlphaFoldDB" id="A0A4R8M533"/>